<dbReference type="Gene3D" id="3.30.1310.20">
    <property type="entry name" value="PRTase-like"/>
    <property type="match status" value="1"/>
</dbReference>
<dbReference type="RefSeq" id="WP_092381317.1">
    <property type="nucleotide sequence ID" value="NZ_BOPI01000056.1"/>
</dbReference>
<dbReference type="Pfam" id="PF00156">
    <property type="entry name" value="Pribosyltran"/>
    <property type="match status" value="1"/>
</dbReference>
<dbReference type="GO" id="GO:0016757">
    <property type="term" value="F:glycosyltransferase activity"/>
    <property type="evidence" value="ECO:0007669"/>
    <property type="project" value="UniProtKB-KW"/>
</dbReference>
<dbReference type="SUPFAM" id="SSF53271">
    <property type="entry name" value="PRTase-like"/>
    <property type="match status" value="1"/>
</dbReference>
<proteinExistence type="predicted"/>
<protein>
    <submittedName>
        <fullName evidence="2">Predicted phosphoribosyltransferase</fullName>
    </submittedName>
</protein>
<dbReference type="STRING" id="1144548.SAMN05443287_107119"/>
<dbReference type="OrthoDB" id="9810066at2"/>
<keyword evidence="2" id="KW-0328">Glycosyltransferase</keyword>
<accession>A0A1H7BBS1</accession>
<dbReference type="InterPro" id="IPR000836">
    <property type="entry name" value="PRTase_dom"/>
</dbReference>
<organism evidence="2 3">
    <name type="scientific">Micromonospora phaseoli</name>
    <dbReference type="NCBI Taxonomy" id="1144548"/>
    <lineage>
        <taxon>Bacteria</taxon>
        <taxon>Bacillati</taxon>
        <taxon>Actinomycetota</taxon>
        <taxon>Actinomycetes</taxon>
        <taxon>Micromonosporales</taxon>
        <taxon>Micromonosporaceae</taxon>
        <taxon>Micromonospora</taxon>
    </lineage>
</organism>
<dbReference type="CDD" id="cd06223">
    <property type="entry name" value="PRTases_typeI"/>
    <property type="match status" value="1"/>
</dbReference>
<feature type="domain" description="Phosphoribosyltransferase" evidence="1">
    <location>
        <begin position="10"/>
        <end position="188"/>
    </location>
</feature>
<keyword evidence="2" id="KW-0808">Transferase</keyword>
<dbReference type="InterPro" id="IPR029057">
    <property type="entry name" value="PRTase-like"/>
</dbReference>
<keyword evidence="3" id="KW-1185">Reference proteome</keyword>
<sequence>MTAYRDRADAGRMLADRLTALIGEPDVTVLGLVRGGVPVAQVIAERLGAPLDVLVVRKLGMPWAPEVAFGALGPGGVRVVNEVVAGQLGPDDIAEVQRREQAELDRREQLYRAGRPPLGLTGRTALIVDDGLATGATARAAVQVARQLGARRVVVAVPVGSQEAYEMLAAEADQVICAQRPPTFTAVGAYYDDFHEVSDGEVTDALTAVA</sequence>
<evidence type="ECO:0000259" key="1">
    <source>
        <dbReference type="Pfam" id="PF00156"/>
    </source>
</evidence>
<dbReference type="AlphaFoldDB" id="A0A1H7BBS1"/>
<dbReference type="Gene3D" id="3.40.50.2020">
    <property type="match status" value="1"/>
</dbReference>
<gene>
    <name evidence="2" type="ORF">SAMN05443287_107119</name>
</gene>
<dbReference type="EMBL" id="FNYV01000007">
    <property type="protein sequence ID" value="SEJ74364.1"/>
    <property type="molecule type" value="Genomic_DNA"/>
</dbReference>
<evidence type="ECO:0000313" key="2">
    <source>
        <dbReference type="EMBL" id="SEJ74364.1"/>
    </source>
</evidence>
<name>A0A1H7BBS1_9ACTN</name>
<dbReference type="Proteomes" id="UP000198707">
    <property type="component" value="Unassembled WGS sequence"/>
</dbReference>
<evidence type="ECO:0000313" key="3">
    <source>
        <dbReference type="Proteomes" id="UP000198707"/>
    </source>
</evidence>
<reference evidence="3" key="1">
    <citation type="submission" date="2016-10" db="EMBL/GenBank/DDBJ databases">
        <authorList>
            <person name="Varghese N."/>
            <person name="Submissions S."/>
        </authorList>
    </citation>
    <scope>NUCLEOTIDE SEQUENCE [LARGE SCALE GENOMIC DNA]</scope>
    <source>
        <strain evidence="3">CGMCC 4.7038</strain>
    </source>
</reference>